<evidence type="ECO:0000313" key="3">
    <source>
        <dbReference type="Proteomes" id="UP001500124"/>
    </source>
</evidence>
<gene>
    <name evidence="2" type="ORF">GCM10023336_24990</name>
</gene>
<reference evidence="3" key="1">
    <citation type="journal article" date="2019" name="Int. J. Syst. Evol. Microbiol.">
        <title>The Global Catalogue of Microorganisms (GCM) 10K type strain sequencing project: providing services to taxonomists for standard genome sequencing and annotation.</title>
        <authorList>
            <consortium name="The Broad Institute Genomics Platform"/>
            <consortium name="The Broad Institute Genome Sequencing Center for Infectious Disease"/>
            <person name="Wu L."/>
            <person name="Ma J."/>
        </authorList>
    </citation>
    <scope>NUCLEOTIDE SEQUENCE [LARGE SCALE GENOMIC DNA]</scope>
    <source>
        <strain evidence="3">JCM 18410</strain>
    </source>
</reference>
<accession>A0ABP9K9K5</accession>
<comment type="caution">
    <text evidence="2">The sequence shown here is derived from an EMBL/GenBank/DDBJ whole genome shotgun (WGS) entry which is preliminary data.</text>
</comment>
<evidence type="ECO:0000256" key="1">
    <source>
        <dbReference type="SAM" id="MobiDB-lite"/>
    </source>
</evidence>
<feature type="compositionally biased region" description="Pro residues" evidence="1">
    <location>
        <begin position="1"/>
        <end position="10"/>
    </location>
</feature>
<dbReference type="EMBL" id="BAABKC010000037">
    <property type="protein sequence ID" value="GAA5054089.1"/>
    <property type="molecule type" value="Genomic_DNA"/>
</dbReference>
<dbReference type="Proteomes" id="UP001500124">
    <property type="component" value="Unassembled WGS sequence"/>
</dbReference>
<keyword evidence="3" id="KW-1185">Reference proteome</keyword>
<proteinExistence type="predicted"/>
<protein>
    <submittedName>
        <fullName evidence="2">Acyl-CoA dehydrogenase family protein</fullName>
    </submittedName>
</protein>
<sequence>MHDVSPPPTSADPRARGAGQGDDVPRAEDAERFAASRNRAAAAFVRYADALAEGAVDCPLPGAGRTVARFEALTAVAREDLCAARLVEGHLDAVAILAELAGEPVRPGQYWGVWAAEPPGSGLTATRVGGGWFLNGLKRYCSGAHSCTHALVTARAEDGPRLFAVRTGLPDGPPGAAEDGHRPHTGCRPVPGTWEAVGMAGSDSPDVRFTDVPATAVGGVDGYLRRPGFHHGGVGVAACWYGGAQAVARVLFDRAGRSGDPFTDAHVGAVDLRLHAAETVLRRAASDIDADPLDESGTAGLRALRVRSLVAEACAGVLDHVGRATGAGPLCHDERHARATADLAVYLRQHHAERDLAALGAQVARGAGEGR</sequence>
<dbReference type="InterPro" id="IPR009100">
    <property type="entry name" value="AcylCoA_DH/oxidase_NM_dom_sf"/>
</dbReference>
<dbReference type="Gene3D" id="2.40.110.10">
    <property type="entry name" value="Butyryl-CoA Dehydrogenase, subunit A, domain 2"/>
    <property type="match status" value="1"/>
</dbReference>
<dbReference type="RefSeq" id="WP_345668376.1">
    <property type="nucleotide sequence ID" value="NZ_BAABKC010000037.1"/>
</dbReference>
<name>A0ABP9K9K5_9ACTN</name>
<dbReference type="InterPro" id="IPR046373">
    <property type="entry name" value="Acyl-CoA_Oxase/DH_mid-dom_sf"/>
</dbReference>
<organism evidence="2 3">
    <name type="scientific">Streptomyces similanensis</name>
    <dbReference type="NCBI Taxonomy" id="1274988"/>
    <lineage>
        <taxon>Bacteria</taxon>
        <taxon>Bacillati</taxon>
        <taxon>Actinomycetota</taxon>
        <taxon>Actinomycetes</taxon>
        <taxon>Kitasatosporales</taxon>
        <taxon>Streptomycetaceae</taxon>
        <taxon>Streptomyces</taxon>
    </lineage>
</organism>
<dbReference type="SUPFAM" id="SSF56645">
    <property type="entry name" value="Acyl-CoA dehydrogenase NM domain-like"/>
    <property type="match status" value="1"/>
</dbReference>
<feature type="region of interest" description="Disordered" evidence="1">
    <location>
        <begin position="1"/>
        <end position="26"/>
    </location>
</feature>
<evidence type="ECO:0000313" key="2">
    <source>
        <dbReference type="EMBL" id="GAA5054089.1"/>
    </source>
</evidence>